<comment type="caution">
    <text evidence="2">The sequence shown here is derived from an EMBL/GenBank/DDBJ whole genome shotgun (WGS) entry which is preliminary data.</text>
</comment>
<dbReference type="RefSeq" id="WP_078644166.1">
    <property type="nucleotide sequence ID" value="NZ_JBIRHZ010000003.1"/>
</dbReference>
<proteinExistence type="predicted"/>
<name>A0ABR5JEX8_9ACTN</name>
<dbReference type="EMBL" id="LGUT01000014">
    <property type="protein sequence ID" value="KOG91970.1"/>
    <property type="molecule type" value="Genomic_DNA"/>
</dbReference>
<reference evidence="2 3" key="1">
    <citation type="submission" date="2015-07" db="EMBL/GenBank/DDBJ databases">
        <authorList>
            <person name="Ju K.-S."/>
            <person name="Doroghazi J.R."/>
            <person name="Metcalf W.W."/>
        </authorList>
    </citation>
    <scope>NUCLEOTIDE SEQUENCE [LARGE SCALE GENOMIC DNA]</scope>
    <source>
        <strain evidence="2 3">NRRL B-3589</strain>
    </source>
</reference>
<dbReference type="Pfam" id="PF04149">
    <property type="entry name" value="DUF397"/>
    <property type="match status" value="1"/>
</dbReference>
<dbReference type="InterPro" id="IPR007278">
    <property type="entry name" value="DUF397"/>
</dbReference>
<organism evidence="2 3">
    <name type="scientific">Streptomyces varsoviensis</name>
    <dbReference type="NCBI Taxonomy" id="67373"/>
    <lineage>
        <taxon>Bacteria</taxon>
        <taxon>Bacillati</taxon>
        <taxon>Actinomycetota</taxon>
        <taxon>Actinomycetes</taxon>
        <taxon>Kitasatosporales</taxon>
        <taxon>Streptomycetaceae</taxon>
        <taxon>Streptomyces</taxon>
    </lineage>
</organism>
<sequence length="63" mass="6983">MPELSWQKSSFSTDQANCVELATSPAGIHLRESDAPEAIVTAKRPALRAFVRAVRTDTVKDRR</sequence>
<keyword evidence="3" id="KW-1185">Reference proteome</keyword>
<evidence type="ECO:0000313" key="2">
    <source>
        <dbReference type="EMBL" id="KOG91970.1"/>
    </source>
</evidence>
<protein>
    <recommendedName>
        <fullName evidence="1">DUF397 domain-containing protein</fullName>
    </recommendedName>
</protein>
<evidence type="ECO:0000313" key="3">
    <source>
        <dbReference type="Proteomes" id="UP000037020"/>
    </source>
</evidence>
<accession>A0ABR5JEX8</accession>
<evidence type="ECO:0000259" key="1">
    <source>
        <dbReference type="Pfam" id="PF04149"/>
    </source>
</evidence>
<gene>
    <name evidence="2" type="ORF">ADK38_00230</name>
</gene>
<feature type="domain" description="DUF397" evidence="1">
    <location>
        <begin position="5"/>
        <end position="55"/>
    </location>
</feature>
<dbReference type="Proteomes" id="UP000037020">
    <property type="component" value="Unassembled WGS sequence"/>
</dbReference>